<reference evidence="2" key="1">
    <citation type="submission" date="2016-04" db="EMBL/GenBank/DDBJ databases">
        <authorList>
            <person name="Nguyen H.D."/>
            <person name="Samba Siva P."/>
            <person name="Cullis J."/>
            <person name="Levesque C.A."/>
            <person name="Hambleton S."/>
        </authorList>
    </citation>
    <scope>NUCLEOTIDE SEQUENCE</scope>
    <source>
        <strain evidence="2">DAOMC 236416</strain>
    </source>
</reference>
<feature type="region of interest" description="Disordered" evidence="1">
    <location>
        <begin position="1"/>
        <end position="53"/>
    </location>
</feature>
<dbReference type="EMBL" id="LWDF02000342">
    <property type="protein sequence ID" value="KAE8250227.1"/>
    <property type="molecule type" value="Genomic_DNA"/>
</dbReference>
<keyword evidence="3" id="KW-1185">Reference proteome</keyword>
<evidence type="ECO:0000313" key="2">
    <source>
        <dbReference type="EMBL" id="KAE8250227.1"/>
    </source>
</evidence>
<dbReference type="Proteomes" id="UP000077521">
    <property type="component" value="Unassembled WGS sequence"/>
</dbReference>
<organism evidence="2 3">
    <name type="scientific">Tilletia indica</name>
    <dbReference type="NCBI Taxonomy" id="43049"/>
    <lineage>
        <taxon>Eukaryota</taxon>
        <taxon>Fungi</taxon>
        <taxon>Dikarya</taxon>
        <taxon>Basidiomycota</taxon>
        <taxon>Ustilaginomycotina</taxon>
        <taxon>Exobasidiomycetes</taxon>
        <taxon>Tilletiales</taxon>
        <taxon>Tilletiaceae</taxon>
        <taxon>Tilletia</taxon>
    </lineage>
</organism>
<sequence length="227" mass="25242">MGNKDVPGRNHLRPRRSNFKAEGYDICFPHEGDEDINTPRPGTPLQPTPDVPKPLESELRLAKISKNLKPSHVGYLFATLRDSFGADHFKWEETLDHITDLIGDSEATPEPDRATQSPQTDPAEEPALFRAPSWVIKLNLELQSSTNMDVNEDKDSSGGEDGGSKADDKSRDPEPGDERKKKDEGDDNNNTSNPKKPRLPRYKPGKDNPRPRARRNRGGSGSTVSRP</sequence>
<protein>
    <submittedName>
        <fullName evidence="2">Uncharacterized protein</fullName>
    </submittedName>
</protein>
<gene>
    <name evidence="2" type="ORF">A4X13_0g4885</name>
</gene>
<feature type="compositionally biased region" description="Basic and acidic residues" evidence="1">
    <location>
        <begin position="151"/>
        <end position="184"/>
    </location>
</feature>
<evidence type="ECO:0000256" key="1">
    <source>
        <dbReference type="SAM" id="MobiDB-lite"/>
    </source>
</evidence>
<accession>A0A8T8SW67</accession>
<proteinExistence type="predicted"/>
<feature type="region of interest" description="Disordered" evidence="1">
    <location>
        <begin position="100"/>
        <end position="227"/>
    </location>
</feature>
<comment type="caution">
    <text evidence="2">The sequence shown here is derived from an EMBL/GenBank/DDBJ whole genome shotgun (WGS) entry which is preliminary data.</text>
</comment>
<name>A0A8T8SW67_9BASI</name>
<evidence type="ECO:0000313" key="3">
    <source>
        <dbReference type="Proteomes" id="UP000077521"/>
    </source>
</evidence>
<reference evidence="2" key="2">
    <citation type="journal article" date="2019" name="IMA Fungus">
        <title>Genome sequencing and comparison of five Tilletia species to identify candidate genes for the detection of regulated species infecting wheat.</title>
        <authorList>
            <person name="Nguyen H.D.T."/>
            <person name="Sultana T."/>
            <person name="Kesanakurti P."/>
            <person name="Hambleton S."/>
        </authorList>
    </citation>
    <scope>NUCLEOTIDE SEQUENCE</scope>
    <source>
        <strain evidence="2">DAOMC 236416</strain>
    </source>
</reference>
<feature type="compositionally biased region" description="Pro residues" evidence="1">
    <location>
        <begin position="41"/>
        <end position="52"/>
    </location>
</feature>
<dbReference type="AlphaFoldDB" id="A0A8T8SW67"/>